<reference evidence="1" key="1">
    <citation type="submission" date="2014-01" db="EMBL/GenBank/DDBJ databases">
        <authorList>
            <person name="Aslett M."/>
        </authorList>
    </citation>
    <scope>NUCLEOTIDE SEQUENCE</scope>
</reference>
<evidence type="ECO:0000313" key="2">
    <source>
        <dbReference type="Proteomes" id="UP000030665"/>
    </source>
</evidence>
<dbReference type="EMBL" id="HG806700">
    <property type="protein sequence ID" value="CDW59711.1"/>
    <property type="molecule type" value="Genomic_DNA"/>
</dbReference>
<dbReference type="Proteomes" id="UP000030665">
    <property type="component" value="Unassembled WGS sequence"/>
</dbReference>
<dbReference type="AlphaFoldDB" id="A0A077ZHD4"/>
<reference evidence="1" key="2">
    <citation type="submission" date="2014-03" db="EMBL/GenBank/DDBJ databases">
        <title>The whipworm genome and dual-species transcriptomics of an intimate host-pathogen interaction.</title>
        <authorList>
            <person name="Foth B.J."/>
            <person name="Tsai I.J."/>
            <person name="Reid A.J."/>
            <person name="Bancroft A.J."/>
            <person name="Nichol S."/>
            <person name="Tracey A."/>
            <person name="Holroyd N."/>
            <person name="Cotton J.A."/>
            <person name="Stanley E.J."/>
            <person name="Zarowiecki M."/>
            <person name="Liu J.Z."/>
            <person name="Huckvale T."/>
            <person name="Cooper P.J."/>
            <person name="Grencis R.K."/>
            <person name="Berriman M."/>
        </authorList>
    </citation>
    <scope>NUCLEOTIDE SEQUENCE [LARGE SCALE GENOMIC DNA]</scope>
</reference>
<gene>
    <name evidence="1" type="ORF">TTRE_0000805101</name>
</gene>
<protein>
    <submittedName>
        <fullName evidence="1">Uncharacterized protein</fullName>
    </submittedName>
</protein>
<dbReference type="STRING" id="36087.A0A077ZHD4"/>
<keyword evidence="2" id="KW-1185">Reference proteome</keyword>
<organism evidence="1 2">
    <name type="scientific">Trichuris trichiura</name>
    <name type="common">Whipworm</name>
    <name type="synonym">Trichocephalus trichiurus</name>
    <dbReference type="NCBI Taxonomy" id="36087"/>
    <lineage>
        <taxon>Eukaryota</taxon>
        <taxon>Metazoa</taxon>
        <taxon>Ecdysozoa</taxon>
        <taxon>Nematoda</taxon>
        <taxon>Enoplea</taxon>
        <taxon>Dorylaimia</taxon>
        <taxon>Trichinellida</taxon>
        <taxon>Trichuridae</taxon>
        <taxon>Trichuris</taxon>
    </lineage>
</organism>
<accession>A0A077ZHD4</accession>
<evidence type="ECO:0000313" key="1">
    <source>
        <dbReference type="EMBL" id="CDW59711.1"/>
    </source>
</evidence>
<proteinExistence type="predicted"/>
<sequence length="91" mass="10234">MNVVNIAKELGSDGFSDMIEDDVREHIEDCGESFTNEELEELMQSPTGSDDQGKGLRDTVAEYYLSMERLIMVTQGITALMKRRKGRDSSL</sequence>
<name>A0A077ZHD4_TRITR</name>